<organism evidence="3 4">
    <name type="scientific">Actinomycetospora cinnamomea</name>
    <dbReference type="NCBI Taxonomy" id="663609"/>
    <lineage>
        <taxon>Bacteria</taxon>
        <taxon>Bacillati</taxon>
        <taxon>Actinomycetota</taxon>
        <taxon>Actinomycetes</taxon>
        <taxon>Pseudonocardiales</taxon>
        <taxon>Pseudonocardiaceae</taxon>
        <taxon>Actinomycetospora</taxon>
    </lineage>
</organism>
<dbReference type="Gene3D" id="2.60.120.10">
    <property type="entry name" value="Jelly Rolls"/>
    <property type="match status" value="1"/>
</dbReference>
<comment type="caution">
    <text evidence="3">The sequence shown here is derived from an EMBL/GenBank/DDBJ whole genome shotgun (WGS) entry which is preliminary data.</text>
</comment>
<dbReference type="PANTHER" id="PTHR21047">
    <property type="entry name" value="DTDP-6-DEOXY-D-GLUCOSE-3,5 EPIMERASE"/>
    <property type="match status" value="1"/>
</dbReference>
<dbReference type="EMBL" id="QEKW01000010">
    <property type="protein sequence ID" value="PVZ07985.1"/>
    <property type="molecule type" value="Genomic_DNA"/>
</dbReference>
<dbReference type="GO" id="GO:0019305">
    <property type="term" value="P:dTDP-rhamnose biosynthetic process"/>
    <property type="evidence" value="ECO:0007669"/>
    <property type="project" value="TreeGrafter"/>
</dbReference>
<dbReference type="SUPFAM" id="SSF51182">
    <property type="entry name" value="RmlC-like cupins"/>
    <property type="match status" value="1"/>
</dbReference>
<evidence type="ECO:0000313" key="4">
    <source>
        <dbReference type="Proteomes" id="UP000245639"/>
    </source>
</evidence>
<feature type="active site" description="Proton donor" evidence="2">
    <location>
        <position position="131"/>
    </location>
</feature>
<sequence>MEVHTSEIDGVLVFVPTPHRDDRGLFTRTFDTAIGVAHGVDMGALAQDSQSRSVRGTVRGMHGRGGAGEAKLVRAAHGAVFDVLVDARPGSPTFGTVATFRLDDEAFHHLYVPAGLLHGFQALTDSADVCYRIDRPHAPGEDLAVAHDDPDLAIPWPLPVGPISPRDRAAGSWRALVGAS</sequence>
<feature type="active site" description="Proton acceptor" evidence="2">
    <location>
        <position position="62"/>
    </location>
</feature>
<dbReference type="Proteomes" id="UP000245639">
    <property type="component" value="Unassembled WGS sequence"/>
</dbReference>
<dbReference type="InterPro" id="IPR000888">
    <property type="entry name" value="RmlC-like"/>
</dbReference>
<dbReference type="InterPro" id="IPR014710">
    <property type="entry name" value="RmlC-like_jellyroll"/>
</dbReference>
<reference evidence="3 4" key="1">
    <citation type="submission" date="2018-04" db="EMBL/GenBank/DDBJ databases">
        <title>Genomic Encyclopedia of Type Strains, Phase IV (KMG-IV): sequencing the most valuable type-strain genomes for metagenomic binning, comparative biology and taxonomic classification.</title>
        <authorList>
            <person name="Goeker M."/>
        </authorList>
    </citation>
    <scope>NUCLEOTIDE SEQUENCE [LARGE SCALE GENOMIC DNA]</scope>
    <source>
        <strain evidence="3 4">DSM 45771</strain>
    </source>
</reference>
<dbReference type="Pfam" id="PF00908">
    <property type="entry name" value="dTDP_sugar_isom"/>
    <property type="match status" value="1"/>
</dbReference>
<dbReference type="GO" id="GO:0005829">
    <property type="term" value="C:cytosol"/>
    <property type="evidence" value="ECO:0007669"/>
    <property type="project" value="TreeGrafter"/>
</dbReference>
<keyword evidence="4" id="KW-1185">Reference proteome</keyword>
<dbReference type="AlphaFoldDB" id="A0A2U1F715"/>
<protein>
    <submittedName>
        <fullName evidence="3">dTDP-4-dehydrorhamnose 3,5-epimerase</fullName>
    </submittedName>
</protein>
<proteinExistence type="inferred from homology"/>
<evidence type="ECO:0000256" key="2">
    <source>
        <dbReference type="PIRSR" id="PIRSR600888-1"/>
    </source>
</evidence>
<dbReference type="GO" id="GO:0000271">
    <property type="term" value="P:polysaccharide biosynthetic process"/>
    <property type="evidence" value="ECO:0007669"/>
    <property type="project" value="TreeGrafter"/>
</dbReference>
<comment type="similarity">
    <text evidence="1">Belongs to the dTDP-4-dehydrorhamnose 3,5-epimerase family.</text>
</comment>
<name>A0A2U1F715_9PSEU</name>
<gene>
    <name evidence="3" type="ORF">C8D89_110139</name>
</gene>
<dbReference type="RefSeq" id="WP_116709658.1">
    <property type="nucleotide sequence ID" value="NZ_QEKW01000010.1"/>
</dbReference>
<accession>A0A2U1F715</accession>
<dbReference type="CDD" id="cd00438">
    <property type="entry name" value="cupin_RmlC"/>
    <property type="match status" value="1"/>
</dbReference>
<dbReference type="GO" id="GO:0008830">
    <property type="term" value="F:dTDP-4-dehydrorhamnose 3,5-epimerase activity"/>
    <property type="evidence" value="ECO:0007669"/>
    <property type="project" value="InterPro"/>
</dbReference>
<dbReference type="OrthoDB" id="9800680at2"/>
<evidence type="ECO:0000313" key="3">
    <source>
        <dbReference type="EMBL" id="PVZ07985.1"/>
    </source>
</evidence>
<evidence type="ECO:0000256" key="1">
    <source>
        <dbReference type="ARBA" id="ARBA00010154"/>
    </source>
</evidence>
<dbReference type="InterPro" id="IPR011051">
    <property type="entry name" value="RmlC_Cupin_sf"/>
</dbReference>
<dbReference type="PANTHER" id="PTHR21047:SF2">
    <property type="entry name" value="THYMIDINE DIPHOSPHO-4-KETO-RHAMNOSE 3,5-EPIMERASE"/>
    <property type="match status" value="1"/>
</dbReference>